<dbReference type="EMBL" id="CAUWAG010000020">
    <property type="protein sequence ID" value="CAJ2513654.1"/>
    <property type="molecule type" value="Genomic_DNA"/>
</dbReference>
<organism evidence="2 3">
    <name type="scientific">Anthostomella pinea</name>
    <dbReference type="NCBI Taxonomy" id="933095"/>
    <lineage>
        <taxon>Eukaryota</taxon>
        <taxon>Fungi</taxon>
        <taxon>Dikarya</taxon>
        <taxon>Ascomycota</taxon>
        <taxon>Pezizomycotina</taxon>
        <taxon>Sordariomycetes</taxon>
        <taxon>Xylariomycetidae</taxon>
        <taxon>Xylariales</taxon>
        <taxon>Xylariaceae</taxon>
        <taxon>Anthostomella</taxon>
    </lineage>
</organism>
<comment type="caution">
    <text evidence="2">The sequence shown here is derived from an EMBL/GenBank/DDBJ whole genome shotgun (WGS) entry which is preliminary data.</text>
</comment>
<accession>A0AAI8YQH9</accession>
<reference evidence="2" key="1">
    <citation type="submission" date="2023-10" db="EMBL/GenBank/DDBJ databases">
        <authorList>
            <person name="Hackl T."/>
        </authorList>
    </citation>
    <scope>NUCLEOTIDE SEQUENCE</scope>
</reference>
<keyword evidence="1" id="KW-0732">Signal</keyword>
<evidence type="ECO:0000256" key="1">
    <source>
        <dbReference type="SAM" id="SignalP"/>
    </source>
</evidence>
<dbReference type="Proteomes" id="UP001295740">
    <property type="component" value="Unassembled WGS sequence"/>
</dbReference>
<keyword evidence="3" id="KW-1185">Reference proteome</keyword>
<evidence type="ECO:0000313" key="3">
    <source>
        <dbReference type="Proteomes" id="UP001295740"/>
    </source>
</evidence>
<feature type="signal peptide" evidence="1">
    <location>
        <begin position="1"/>
        <end position="18"/>
    </location>
</feature>
<evidence type="ECO:0000313" key="2">
    <source>
        <dbReference type="EMBL" id="CAJ2513654.1"/>
    </source>
</evidence>
<dbReference type="AlphaFoldDB" id="A0AAI8YQH9"/>
<sequence length="122" mass="12869">MQLSNLLAVAALVLQVRGAVLDPASAGGMQARSPEVVEDDAAQLADRSIFGSIFGPDSESDLEDDKHCDTKRDPLAARDDATGTCSGKDKCKFKGQNPRTCNDGVCNSQCGMDSCTGLIWCD</sequence>
<feature type="chain" id="PRO_5042542982" evidence="1">
    <location>
        <begin position="19"/>
        <end position="122"/>
    </location>
</feature>
<name>A0AAI8YQH9_9PEZI</name>
<proteinExistence type="predicted"/>
<gene>
    <name evidence="2" type="ORF">KHLLAP_LOCUS14122</name>
</gene>
<protein>
    <submittedName>
        <fullName evidence="2">Uu.00g017730.m01.CDS01</fullName>
    </submittedName>
</protein>